<dbReference type="Pfam" id="PF00535">
    <property type="entry name" value="Glycos_transf_2"/>
    <property type="match status" value="1"/>
</dbReference>
<accession>A0A1G7KIK9</accession>
<dbReference type="InterPro" id="IPR029044">
    <property type="entry name" value="Nucleotide-diphossugar_trans"/>
</dbReference>
<dbReference type="Proteomes" id="UP000198922">
    <property type="component" value="Unassembled WGS sequence"/>
</dbReference>
<reference evidence="6" key="1">
    <citation type="submission" date="2016-10" db="EMBL/GenBank/DDBJ databases">
        <authorList>
            <person name="Varghese N."/>
            <person name="Submissions S."/>
        </authorList>
    </citation>
    <scope>NUCLEOTIDE SEQUENCE [LARGE SCALE GENOMIC DNA]</scope>
    <source>
        <strain evidence="6">DSM 21424</strain>
    </source>
</reference>
<evidence type="ECO:0000259" key="4">
    <source>
        <dbReference type="Pfam" id="PF00535"/>
    </source>
</evidence>
<proteinExistence type="inferred from homology"/>
<dbReference type="PANTHER" id="PTHR43179">
    <property type="entry name" value="RHAMNOSYLTRANSFERASE WBBL"/>
    <property type="match status" value="1"/>
</dbReference>
<dbReference type="SUPFAM" id="SSF53448">
    <property type="entry name" value="Nucleotide-diphospho-sugar transferases"/>
    <property type="match status" value="1"/>
</dbReference>
<dbReference type="EMBL" id="FNAT01000012">
    <property type="protein sequence ID" value="SDF37037.1"/>
    <property type="molecule type" value="Genomic_DNA"/>
</dbReference>
<dbReference type="STRING" id="521013.SAMN04488567_0214"/>
<dbReference type="GO" id="GO:0016757">
    <property type="term" value="F:glycosyltransferase activity"/>
    <property type="evidence" value="ECO:0007669"/>
    <property type="project" value="UniProtKB-KW"/>
</dbReference>
<feature type="domain" description="Glycosyltransferase 2-like" evidence="4">
    <location>
        <begin position="208"/>
        <end position="325"/>
    </location>
</feature>
<dbReference type="Gene3D" id="3.40.50.2000">
    <property type="entry name" value="Glycogen Phosphorylase B"/>
    <property type="match status" value="1"/>
</dbReference>
<gene>
    <name evidence="5" type="ORF">SAMN04488567_0214</name>
</gene>
<keyword evidence="2" id="KW-0328">Glycosyltransferase</keyword>
<sequence>MRPRLAPPKRIRGRDREYAVLLLRFYRIFERYADETAVLRRPSRALEAQGARLGEITRIEVRRNRLHVEGWAEASRIGLSLGHATAWTAPELPRPGSAERGFSIDIPFVPGTPALVVERGTERFEIALPAFGPMVRFWARHRLWPGFALVLVSLAPAIWAWKRHGDLTARETVKERLNIVPRPDGAEMAARLFSDGPRPAPRHRAATLVMPVYNARELLMEALDRVERHTDLDWRLVLIEDASPDPEIRPLLRRWCADPARAERVTLIENESNLGFIGSVNRGFELARRWPDDPVVLLNTDALVPSNWLSRLLAPLDDDGVASVTPMSNDAEIFTAPAICRRHDLAPGLADRLDAAIARLDADALNAEGPTGVGFCMAMAPRFVAKLPGFDPVFGRGYAEENDWCQKAVALGGRHVAAPNLFVEHRGGQSFGSAEKLKLIERNLQELARRHPGYGAAVQEYIREDPLTTARLATGLAWAGLAQEAPVPVYLAHAMGGGAEHDLQRRIAAETKSGRSAVVLRVGLPRRFALELHAPQGITRGRTADEGLLADLLGLLPRRRVVYSCGVGARDAAALPDLLLRISGRGEAALPGGPQPVELMMHDFFPVSPSYTLLGGDGHYHGVPRGDGPLAEDKAHRYERPGGVVLPLAEWQARWGALIAAAERVVTFAGSGRDIVAAAYPEAADRIAVVPHDTHVLPPRIAPGGGENGPVIGVLGNIGYHKGAAVLRDLSRQMSRSETGRIVVIGQMDPAYPLTRPSRVHGSYELRDLPGLVARYGIECWLIPSVWPETFSFTTHETLATGLPVYAFDLGAQGEAVARAVAQGAPGGVLPLPRPGEMSKDLGRLARDIAARGRRVAS</sequence>
<dbReference type="Gene3D" id="3.90.550.10">
    <property type="entry name" value="Spore Coat Polysaccharide Biosynthesis Protein SpsA, Chain A"/>
    <property type="match status" value="1"/>
</dbReference>
<comment type="similarity">
    <text evidence="1">Belongs to the glycosyltransferase 2 family.</text>
</comment>
<protein>
    <submittedName>
        <fullName evidence="5">Glycosyltransferase, GT2 family</fullName>
    </submittedName>
</protein>
<evidence type="ECO:0000313" key="6">
    <source>
        <dbReference type="Proteomes" id="UP000198922"/>
    </source>
</evidence>
<name>A0A1G7KIK9_9RHOB</name>
<keyword evidence="6" id="KW-1185">Reference proteome</keyword>
<evidence type="ECO:0000256" key="1">
    <source>
        <dbReference type="ARBA" id="ARBA00006739"/>
    </source>
</evidence>
<keyword evidence="3 5" id="KW-0808">Transferase</keyword>
<dbReference type="PANTHER" id="PTHR43179:SF12">
    <property type="entry name" value="GALACTOFURANOSYLTRANSFERASE GLFT2"/>
    <property type="match status" value="1"/>
</dbReference>
<organism evidence="5 6">
    <name type="scientific">Limimaricola pyoseonensis</name>
    <dbReference type="NCBI Taxonomy" id="521013"/>
    <lineage>
        <taxon>Bacteria</taxon>
        <taxon>Pseudomonadati</taxon>
        <taxon>Pseudomonadota</taxon>
        <taxon>Alphaproteobacteria</taxon>
        <taxon>Rhodobacterales</taxon>
        <taxon>Paracoccaceae</taxon>
        <taxon>Limimaricola</taxon>
    </lineage>
</organism>
<dbReference type="InterPro" id="IPR001173">
    <property type="entry name" value="Glyco_trans_2-like"/>
</dbReference>
<evidence type="ECO:0000313" key="5">
    <source>
        <dbReference type="EMBL" id="SDF37037.1"/>
    </source>
</evidence>
<dbReference type="SUPFAM" id="SSF53756">
    <property type="entry name" value="UDP-Glycosyltransferase/glycogen phosphorylase"/>
    <property type="match status" value="1"/>
</dbReference>
<dbReference type="AlphaFoldDB" id="A0A1G7KIK9"/>
<evidence type="ECO:0000256" key="2">
    <source>
        <dbReference type="ARBA" id="ARBA00022676"/>
    </source>
</evidence>
<evidence type="ECO:0000256" key="3">
    <source>
        <dbReference type="ARBA" id="ARBA00022679"/>
    </source>
</evidence>